<evidence type="ECO:0000256" key="4">
    <source>
        <dbReference type="ARBA" id="ARBA00022989"/>
    </source>
</evidence>
<feature type="transmembrane region" description="Helical" evidence="6">
    <location>
        <begin position="495"/>
        <end position="515"/>
    </location>
</feature>
<dbReference type="InterPro" id="IPR000731">
    <property type="entry name" value="SSD"/>
</dbReference>
<organism evidence="8 9">
    <name type="scientific">Cryptosporangium japonicum</name>
    <dbReference type="NCBI Taxonomy" id="80872"/>
    <lineage>
        <taxon>Bacteria</taxon>
        <taxon>Bacillati</taxon>
        <taxon>Actinomycetota</taxon>
        <taxon>Actinomycetes</taxon>
        <taxon>Cryptosporangiales</taxon>
        <taxon>Cryptosporangiaceae</taxon>
        <taxon>Cryptosporangium</taxon>
    </lineage>
</organism>
<evidence type="ECO:0000313" key="8">
    <source>
        <dbReference type="EMBL" id="GAA0242294.1"/>
    </source>
</evidence>
<dbReference type="PROSITE" id="PS51257">
    <property type="entry name" value="PROKAR_LIPOPROTEIN"/>
    <property type="match status" value="1"/>
</dbReference>
<feature type="transmembrane region" description="Helical" evidence="6">
    <location>
        <begin position="299"/>
        <end position="320"/>
    </location>
</feature>
<sequence length="682" mass="70843">MKSHRIARWSIRRPWLAVGLWIVFVVACLGIGAAVPGRTATTLETGVGQSAHAEAMLREGGLAEAATENILITGPADAAEAAAAFAGSRLSGLPEVAQVGVPITADDAVLLPVVLRGDPETAGDRLAPVRAATAAVADAFPALRVEQVGDASLAAGLAERQAADLDVAALVSLPMTLLILLVVFGALLAAGVPLLLGLSAVAAAFGLSSLVSHLVPSTGTTAAMVLLMGMAVGVDYSLFYVKRYRDERARSRGHVDAVRVAVETSGHSVLVSGVAVIVAMLGLFFVGDVTFASLATSSVLVVAIAMLGSLTVLPALLAGLGRRMDRKRRRITVRAPRVWPVLLRPSLRRPAATLATTVLALLVVAAPALGLTLRNPDVDALPRGVPEVATLHRLIDAFPDEQSTHQVVVRAPADRAAAVDARLRTLGTDIRVSDDRRVHELVLNTAADSESARARRQVETLRAELPATLRGLDATWAVGGETASSLDYTANLDRALPWVVGFVLLATAGVIVVAFRSLVLAAVTAVSNLLSVGAAFGVLTLVFQTFGGGTIVSFVPLFAFAVLCGLSMDYHVFVLTRIRELVADGLPTREAVSRGITESAGTVTSAAVVMVSVFSVFVLGHGVEFKQLGVGLTTAVLIDALIIRALVLPAALTLLGRRTWWPSRPPAVGVVPAPVLAASGVE</sequence>
<feature type="transmembrane region" description="Helical" evidence="6">
    <location>
        <begin position="522"/>
        <end position="543"/>
    </location>
</feature>
<dbReference type="SUPFAM" id="SSF82866">
    <property type="entry name" value="Multidrug efflux transporter AcrB transmembrane domain"/>
    <property type="match status" value="2"/>
</dbReference>
<keyword evidence="9" id="KW-1185">Reference proteome</keyword>
<evidence type="ECO:0000256" key="2">
    <source>
        <dbReference type="ARBA" id="ARBA00022475"/>
    </source>
</evidence>
<gene>
    <name evidence="8" type="ORF">GCM10009539_29640</name>
</gene>
<comment type="subcellular location">
    <subcellularLocation>
        <location evidence="1">Cell membrane</location>
        <topology evidence="1">Multi-pass membrane protein</topology>
    </subcellularLocation>
</comment>
<keyword evidence="2" id="KW-1003">Cell membrane</keyword>
<evidence type="ECO:0000256" key="3">
    <source>
        <dbReference type="ARBA" id="ARBA00022692"/>
    </source>
</evidence>
<feature type="transmembrane region" description="Helical" evidence="6">
    <location>
        <begin position="632"/>
        <end position="655"/>
    </location>
</feature>
<feature type="transmembrane region" description="Helical" evidence="6">
    <location>
        <begin position="351"/>
        <end position="373"/>
    </location>
</feature>
<evidence type="ECO:0000256" key="1">
    <source>
        <dbReference type="ARBA" id="ARBA00004651"/>
    </source>
</evidence>
<evidence type="ECO:0000259" key="7">
    <source>
        <dbReference type="PROSITE" id="PS50156"/>
    </source>
</evidence>
<keyword evidence="3 6" id="KW-0812">Transmembrane</keyword>
<reference evidence="8 9" key="1">
    <citation type="journal article" date="2019" name="Int. J. Syst. Evol. Microbiol.">
        <title>The Global Catalogue of Microorganisms (GCM) 10K type strain sequencing project: providing services to taxonomists for standard genome sequencing and annotation.</title>
        <authorList>
            <consortium name="The Broad Institute Genomics Platform"/>
            <consortium name="The Broad Institute Genome Sequencing Center for Infectious Disease"/>
            <person name="Wu L."/>
            <person name="Ma J."/>
        </authorList>
    </citation>
    <scope>NUCLEOTIDE SEQUENCE [LARGE SCALE GENOMIC DNA]</scope>
    <source>
        <strain evidence="8 9">JCM 10425</strain>
    </source>
</reference>
<protein>
    <submittedName>
        <fullName evidence="8">MMPL family transporter</fullName>
    </submittedName>
</protein>
<dbReference type="PANTHER" id="PTHR33406:SF13">
    <property type="entry name" value="MEMBRANE PROTEIN YDFJ"/>
    <property type="match status" value="1"/>
</dbReference>
<keyword evidence="4 6" id="KW-1133">Transmembrane helix</keyword>
<dbReference type="EMBL" id="BAAAGX010000010">
    <property type="protein sequence ID" value="GAA0242294.1"/>
    <property type="molecule type" value="Genomic_DNA"/>
</dbReference>
<feature type="transmembrane region" description="Helical" evidence="6">
    <location>
        <begin position="269"/>
        <end position="287"/>
    </location>
</feature>
<feature type="transmembrane region" description="Helical" evidence="6">
    <location>
        <begin position="555"/>
        <end position="578"/>
    </location>
</feature>
<evidence type="ECO:0000256" key="6">
    <source>
        <dbReference type="SAM" id="Phobius"/>
    </source>
</evidence>
<dbReference type="Proteomes" id="UP001500967">
    <property type="component" value="Unassembled WGS sequence"/>
</dbReference>
<dbReference type="Pfam" id="PF03176">
    <property type="entry name" value="MMPL"/>
    <property type="match status" value="2"/>
</dbReference>
<feature type="transmembrane region" description="Helical" evidence="6">
    <location>
        <begin position="167"/>
        <end position="188"/>
    </location>
</feature>
<dbReference type="PROSITE" id="PS50156">
    <property type="entry name" value="SSD"/>
    <property type="match status" value="1"/>
</dbReference>
<dbReference type="PANTHER" id="PTHR33406">
    <property type="entry name" value="MEMBRANE PROTEIN MJ1562-RELATED"/>
    <property type="match status" value="1"/>
</dbReference>
<dbReference type="RefSeq" id="WP_344649386.1">
    <property type="nucleotide sequence ID" value="NZ_BAAAGX010000010.1"/>
</dbReference>
<dbReference type="InterPro" id="IPR004869">
    <property type="entry name" value="MMPL_dom"/>
</dbReference>
<dbReference type="InterPro" id="IPR050545">
    <property type="entry name" value="Mycobact_MmpL"/>
</dbReference>
<evidence type="ECO:0000256" key="5">
    <source>
        <dbReference type="ARBA" id="ARBA00023136"/>
    </source>
</evidence>
<feature type="transmembrane region" description="Helical" evidence="6">
    <location>
        <begin position="221"/>
        <end position="241"/>
    </location>
</feature>
<comment type="caution">
    <text evidence="8">The sequence shown here is derived from an EMBL/GenBank/DDBJ whole genome shotgun (WGS) entry which is preliminary data.</text>
</comment>
<feature type="transmembrane region" description="Helical" evidence="6">
    <location>
        <begin position="599"/>
        <end position="620"/>
    </location>
</feature>
<feature type="domain" description="SSD" evidence="7">
    <location>
        <begin position="520"/>
        <end position="654"/>
    </location>
</feature>
<name>A0ABN0U8J6_9ACTN</name>
<accession>A0ABN0U8J6</accession>
<evidence type="ECO:0000313" key="9">
    <source>
        <dbReference type="Proteomes" id="UP001500967"/>
    </source>
</evidence>
<dbReference type="Gene3D" id="1.20.1640.10">
    <property type="entry name" value="Multidrug efflux transporter AcrB transmembrane domain"/>
    <property type="match status" value="2"/>
</dbReference>
<proteinExistence type="predicted"/>
<keyword evidence="5 6" id="KW-0472">Membrane</keyword>